<evidence type="ECO:0000256" key="8">
    <source>
        <dbReference type="ARBA" id="ARBA00023143"/>
    </source>
</evidence>
<keyword evidence="8 9" id="KW-0975">Bacterial flagellum</keyword>
<dbReference type="Proteomes" id="UP000245680">
    <property type="component" value="Unassembled WGS sequence"/>
</dbReference>
<dbReference type="AlphaFoldDB" id="A0A2V2LGU8"/>
<feature type="compositionally biased region" description="Polar residues" evidence="10">
    <location>
        <begin position="328"/>
        <end position="341"/>
    </location>
</feature>
<keyword evidence="14" id="KW-0966">Cell projection</keyword>
<comment type="function">
    <text evidence="9">The M ring may be actively involved in energy transduction.</text>
</comment>
<evidence type="ECO:0000256" key="1">
    <source>
        <dbReference type="ARBA" id="ARBA00004117"/>
    </source>
</evidence>
<evidence type="ECO:0000256" key="6">
    <source>
        <dbReference type="ARBA" id="ARBA00022989"/>
    </source>
</evidence>
<dbReference type="PANTHER" id="PTHR30046:SF0">
    <property type="entry name" value="FLAGELLAR M-RING PROTEIN"/>
    <property type="match status" value="1"/>
</dbReference>
<reference evidence="14 15" key="1">
    <citation type="submission" date="2018-05" db="EMBL/GenBank/DDBJ databases">
        <title>Rhodobacteraceae gen. nov., sp. nov. isolated from sea water.</title>
        <authorList>
            <person name="Ren Y."/>
        </authorList>
    </citation>
    <scope>NUCLEOTIDE SEQUENCE [LARGE SCALE GENOMIC DNA]</scope>
    <source>
        <strain evidence="14 15">TG-679</strain>
    </source>
</reference>
<evidence type="ECO:0000256" key="4">
    <source>
        <dbReference type="ARBA" id="ARBA00022475"/>
    </source>
</evidence>
<dbReference type="InterPro" id="IPR000067">
    <property type="entry name" value="FlgMring_FliF"/>
</dbReference>
<evidence type="ECO:0000256" key="7">
    <source>
        <dbReference type="ARBA" id="ARBA00023136"/>
    </source>
</evidence>
<gene>
    <name evidence="14" type="primary">fliF</name>
    <name evidence="14" type="ORF">DKT77_10435</name>
</gene>
<dbReference type="InterPro" id="IPR006182">
    <property type="entry name" value="FliF_N_dom"/>
</dbReference>
<evidence type="ECO:0000256" key="5">
    <source>
        <dbReference type="ARBA" id="ARBA00022692"/>
    </source>
</evidence>
<dbReference type="PRINTS" id="PR01009">
    <property type="entry name" value="FLGMRINGFLIF"/>
</dbReference>
<evidence type="ECO:0000313" key="14">
    <source>
        <dbReference type="EMBL" id="PWR02724.1"/>
    </source>
</evidence>
<comment type="caution">
    <text evidence="14">The sequence shown here is derived from an EMBL/GenBank/DDBJ whole genome shotgun (WGS) entry which is preliminary data.</text>
</comment>
<evidence type="ECO:0000256" key="3">
    <source>
        <dbReference type="ARBA" id="ARBA00007971"/>
    </source>
</evidence>
<dbReference type="InterPro" id="IPR043427">
    <property type="entry name" value="YscJ/FliF"/>
</dbReference>
<keyword evidence="14" id="KW-0969">Cilium</keyword>
<dbReference type="GO" id="GO:0071973">
    <property type="term" value="P:bacterial-type flagellum-dependent cell motility"/>
    <property type="evidence" value="ECO:0007669"/>
    <property type="project" value="InterPro"/>
</dbReference>
<dbReference type="PANTHER" id="PTHR30046">
    <property type="entry name" value="FLAGELLAR M-RING PROTEIN"/>
    <property type="match status" value="1"/>
</dbReference>
<feature type="region of interest" description="Disordered" evidence="10">
    <location>
        <begin position="274"/>
        <end position="345"/>
    </location>
</feature>
<accession>A0A2V2LGU8</accession>
<comment type="subcellular location">
    <subcellularLocation>
        <location evidence="1 9">Bacterial flagellum basal body</location>
    </subcellularLocation>
    <subcellularLocation>
        <location evidence="2">Cell membrane</location>
        <topology evidence="2">Multi-pass membrane protein</topology>
    </subcellularLocation>
</comment>
<dbReference type="OrthoDB" id="9807026at2"/>
<keyword evidence="5 11" id="KW-0812">Transmembrane</keyword>
<keyword evidence="4" id="KW-1003">Cell membrane</keyword>
<keyword evidence="6 11" id="KW-1133">Transmembrane helix</keyword>
<evidence type="ECO:0000256" key="10">
    <source>
        <dbReference type="SAM" id="MobiDB-lite"/>
    </source>
</evidence>
<evidence type="ECO:0000256" key="2">
    <source>
        <dbReference type="ARBA" id="ARBA00004651"/>
    </source>
</evidence>
<dbReference type="PIRSF" id="PIRSF004862">
    <property type="entry name" value="FliF"/>
    <property type="match status" value="1"/>
</dbReference>
<evidence type="ECO:0000256" key="11">
    <source>
        <dbReference type="SAM" id="Phobius"/>
    </source>
</evidence>
<keyword evidence="7 11" id="KW-0472">Membrane</keyword>
<dbReference type="GO" id="GO:0003774">
    <property type="term" value="F:cytoskeletal motor activity"/>
    <property type="evidence" value="ECO:0007669"/>
    <property type="project" value="InterPro"/>
</dbReference>
<keyword evidence="15" id="KW-1185">Reference proteome</keyword>
<evidence type="ECO:0000259" key="12">
    <source>
        <dbReference type="Pfam" id="PF01514"/>
    </source>
</evidence>
<evidence type="ECO:0000256" key="9">
    <source>
        <dbReference type="PIRNR" id="PIRNR004862"/>
    </source>
</evidence>
<protein>
    <recommendedName>
        <fullName evidence="9">Flagellar M-ring protein</fullName>
    </recommendedName>
</protein>
<sequence>MRATFAQATGFTNQPAIRRAMPAIALLVAAVLGLGAYMLLSQPERMTLAAGLPDSEKANALQMLSAAGIDVVLDQTTGQLRVTAADFHRARMQLAAEGLPATTPEGFAMISDMPMGTSRSVEGARLRRMQELDLARSITELQPVTAARVHLALPERTAFVRDSQPPRASVILQIAPGRALDQGQVRAIVSLVSTSVPGMAQSAVSVVDQSGRLLSDDGGDPLQQLTNKQMEQQARMEAQYRARIEALITPLVGIGNAAVEVTLDMDFTRSEITSESYDPNARALRSEQESLDQVSNPAAEGIPGAVANTPPAEAELNAEQGGAGTGPDQLTNRSSSSTRNYEVSRRVETIQPATATVTRVSAAVLLRARPGEEGAPASLPTEIVEAIETLTRTAVGFDAARGDLVTVSTGQFVSAFDMTEPAWYQAEWIPAAGRQILQVIALAVIVLGVVRPMLNRVLLPADAAPEGENPGFPETVEVKDGESLNDLRKRLEQPGLQGGLTYDEKIAFLRNIASGESSRIATVFQSMLDTEKDMVR</sequence>
<dbReference type="EMBL" id="QGKU01000033">
    <property type="protein sequence ID" value="PWR02724.1"/>
    <property type="molecule type" value="Genomic_DNA"/>
</dbReference>
<feature type="transmembrane region" description="Helical" evidence="11">
    <location>
        <begin position="20"/>
        <end position="40"/>
    </location>
</feature>
<evidence type="ECO:0000313" key="15">
    <source>
        <dbReference type="Proteomes" id="UP000245680"/>
    </source>
</evidence>
<dbReference type="Pfam" id="PF01514">
    <property type="entry name" value="YscJ_FliF"/>
    <property type="match status" value="1"/>
</dbReference>
<feature type="domain" description="Flagellar M-ring N-terminal" evidence="12">
    <location>
        <begin position="41"/>
        <end position="215"/>
    </location>
</feature>
<name>A0A2V2LGU8_9RHOB</name>
<dbReference type="Gene3D" id="3.30.300.30">
    <property type="match status" value="1"/>
</dbReference>
<organism evidence="14 15">
    <name type="scientific">Meridianimarinicoccus roseus</name>
    <dbReference type="NCBI Taxonomy" id="2072018"/>
    <lineage>
        <taxon>Bacteria</taxon>
        <taxon>Pseudomonadati</taxon>
        <taxon>Pseudomonadota</taxon>
        <taxon>Alphaproteobacteria</taxon>
        <taxon>Rhodobacterales</taxon>
        <taxon>Paracoccaceae</taxon>
        <taxon>Meridianimarinicoccus</taxon>
    </lineage>
</organism>
<proteinExistence type="inferred from homology"/>
<evidence type="ECO:0000259" key="13">
    <source>
        <dbReference type="Pfam" id="PF08345"/>
    </source>
</evidence>
<keyword evidence="14" id="KW-0282">Flagellum</keyword>
<comment type="similarity">
    <text evidence="3 9">Belongs to the FliF family.</text>
</comment>
<dbReference type="Pfam" id="PF08345">
    <property type="entry name" value="YscJ_FliF_C"/>
    <property type="match status" value="1"/>
</dbReference>
<dbReference type="GO" id="GO:0005886">
    <property type="term" value="C:plasma membrane"/>
    <property type="evidence" value="ECO:0007669"/>
    <property type="project" value="UniProtKB-SubCell"/>
</dbReference>
<feature type="domain" description="Flagellar M-ring C-terminal" evidence="13">
    <location>
        <begin position="249"/>
        <end position="412"/>
    </location>
</feature>
<dbReference type="InterPro" id="IPR045851">
    <property type="entry name" value="AMP-bd_C_sf"/>
</dbReference>
<dbReference type="InterPro" id="IPR013556">
    <property type="entry name" value="Flag_M-ring_C"/>
</dbReference>
<dbReference type="NCBIfam" id="TIGR00206">
    <property type="entry name" value="fliF"/>
    <property type="match status" value="1"/>
</dbReference>
<dbReference type="GO" id="GO:0009431">
    <property type="term" value="C:bacterial-type flagellum basal body, MS ring"/>
    <property type="evidence" value="ECO:0007669"/>
    <property type="project" value="InterPro"/>
</dbReference>